<proteinExistence type="predicted"/>
<accession>A0A0W8G0E0</accession>
<protein>
    <recommendedName>
        <fullName evidence="3">Copper resistance protein D domain-containing protein</fullName>
    </recommendedName>
</protein>
<evidence type="ECO:0000313" key="2">
    <source>
        <dbReference type="EMBL" id="KUG25955.1"/>
    </source>
</evidence>
<evidence type="ECO:0000256" key="1">
    <source>
        <dbReference type="SAM" id="Phobius"/>
    </source>
</evidence>
<feature type="transmembrane region" description="Helical" evidence="1">
    <location>
        <begin position="48"/>
        <end position="72"/>
    </location>
</feature>
<feature type="transmembrane region" description="Helical" evidence="1">
    <location>
        <begin position="6"/>
        <end position="28"/>
    </location>
</feature>
<organism evidence="2">
    <name type="scientific">hydrocarbon metagenome</name>
    <dbReference type="NCBI Taxonomy" id="938273"/>
    <lineage>
        <taxon>unclassified sequences</taxon>
        <taxon>metagenomes</taxon>
        <taxon>ecological metagenomes</taxon>
    </lineage>
</organism>
<keyword evidence="1" id="KW-0812">Transmembrane</keyword>
<dbReference type="AlphaFoldDB" id="A0A0W8G0E0"/>
<dbReference type="EMBL" id="LNQE01000565">
    <property type="protein sequence ID" value="KUG25955.1"/>
    <property type="molecule type" value="Genomic_DNA"/>
</dbReference>
<reference evidence="2" key="1">
    <citation type="journal article" date="2015" name="Proc. Natl. Acad. Sci. U.S.A.">
        <title>Networks of energetic and metabolic interactions define dynamics in microbial communities.</title>
        <authorList>
            <person name="Embree M."/>
            <person name="Liu J.K."/>
            <person name="Al-Bassam M.M."/>
            <person name="Zengler K."/>
        </authorList>
    </citation>
    <scope>NUCLEOTIDE SEQUENCE</scope>
</reference>
<sequence length="163" mass="18487">MQFYPLILSLHIVFSGVWLVNLLVELYFKKSINASVGKSSETSLVSLYLKFVNIVGIIGAVGILVTGILMVVLNPGYQFFQFTANHWLTTKQIVMVVILILLFWKLIPTAKKLRLEIAKDLSSPVDDKSGLRTNLKKLYSLNFQMNILVVINFLMAITRIFYS</sequence>
<evidence type="ECO:0008006" key="3">
    <source>
        <dbReference type="Google" id="ProtNLM"/>
    </source>
</evidence>
<keyword evidence="1" id="KW-0472">Membrane</keyword>
<name>A0A0W8G0E0_9ZZZZ</name>
<gene>
    <name evidence="2" type="ORF">ASZ90_004205</name>
</gene>
<feature type="transmembrane region" description="Helical" evidence="1">
    <location>
        <begin position="84"/>
        <end position="104"/>
    </location>
</feature>
<keyword evidence="1" id="KW-1133">Transmembrane helix</keyword>
<comment type="caution">
    <text evidence="2">The sequence shown here is derived from an EMBL/GenBank/DDBJ whole genome shotgun (WGS) entry which is preliminary data.</text>
</comment>
<feature type="transmembrane region" description="Helical" evidence="1">
    <location>
        <begin position="138"/>
        <end position="162"/>
    </location>
</feature>